<protein>
    <recommendedName>
        <fullName evidence="5">HIT domain-containing protein</fullName>
    </recommendedName>
</protein>
<dbReference type="SUPFAM" id="SSF54197">
    <property type="entry name" value="HIT-like"/>
    <property type="match status" value="1"/>
</dbReference>
<dbReference type="EMBL" id="CACVBS010000060">
    <property type="protein sequence ID" value="CAA7267450.1"/>
    <property type="molecule type" value="Genomic_DNA"/>
</dbReference>
<evidence type="ECO:0000313" key="7">
    <source>
        <dbReference type="Proteomes" id="UP000467700"/>
    </source>
</evidence>
<evidence type="ECO:0000256" key="1">
    <source>
        <dbReference type="ARBA" id="ARBA00022741"/>
    </source>
</evidence>
<dbReference type="InterPro" id="IPR036265">
    <property type="entry name" value="HIT-like_sf"/>
</dbReference>
<proteinExistence type="predicted"/>
<dbReference type="InterPro" id="IPR001310">
    <property type="entry name" value="Histidine_triad_HIT"/>
</dbReference>
<evidence type="ECO:0000256" key="4">
    <source>
        <dbReference type="PROSITE-ProRule" id="PRU00464"/>
    </source>
</evidence>
<reference evidence="6 7" key="1">
    <citation type="submission" date="2020-01" db="EMBL/GenBank/DDBJ databases">
        <authorList>
            <person name="Gupta K D."/>
        </authorList>
    </citation>
    <scope>NUCLEOTIDE SEQUENCE [LARGE SCALE GENOMIC DNA]</scope>
</reference>
<dbReference type="GO" id="GO:0000166">
    <property type="term" value="F:nucleotide binding"/>
    <property type="evidence" value="ECO:0007669"/>
    <property type="project" value="UniProtKB-KW"/>
</dbReference>
<dbReference type="Gene3D" id="3.30.428.10">
    <property type="entry name" value="HIT-like"/>
    <property type="match status" value="1"/>
</dbReference>
<dbReference type="GO" id="GO:0016787">
    <property type="term" value="F:hydrolase activity"/>
    <property type="evidence" value="ECO:0007669"/>
    <property type="project" value="UniProtKB-KW"/>
</dbReference>
<dbReference type="PANTHER" id="PTHR12486">
    <property type="entry name" value="APRATAXIN-RELATED"/>
    <property type="match status" value="1"/>
</dbReference>
<gene>
    <name evidence="6" type="ORF">AAE3_LOCUS9701</name>
</gene>
<dbReference type="Pfam" id="PF11969">
    <property type="entry name" value="DcpS_C"/>
    <property type="match status" value="1"/>
</dbReference>
<dbReference type="PRINTS" id="PR00332">
    <property type="entry name" value="HISTRIAD"/>
</dbReference>
<evidence type="ECO:0000256" key="2">
    <source>
        <dbReference type="ARBA" id="ARBA00022801"/>
    </source>
</evidence>
<dbReference type="AlphaFoldDB" id="A0A8S0WF01"/>
<evidence type="ECO:0000259" key="5">
    <source>
        <dbReference type="PROSITE" id="PS51084"/>
    </source>
</evidence>
<evidence type="ECO:0000256" key="3">
    <source>
        <dbReference type="PIRSR" id="PIRSR601310-1"/>
    </source>
</evidence>
<organism evidence="6 7">
    <name type="scientific">Cyclocybe aegerita</name>
    <name type="common">Black poplar mushroom</name>
    <name type="synonym">Agrocybe aegerita</name>
    <dbReference type="NCBI Taxonomy" id="1973307"/>
    <lineage>
        <taxon>Eukaryota</taxon>
        <taxon>Fungi</taxon>
        <taxon>Dikarya</taxon>
        <taxon>Basidiomycota</taxon>
        <taxon>Agaricomycotina</taxon>
        <taxon>Agaricomycetes</taxon>
        <taxon>Agaricomycetidae</taxon>
        <taxon>Agaricales</taxon>
        <taxon>Agaricineae</taxon>
        <taxon>Bolbitiaceae</taxon>
        <taxon>Cyclocybe</taxon>
    </lineage>
</organism>
<comment type="caution">
    <text evidence="6">The sequence shown here is derived from an EMBL/GenBank/DDBJ whole genome shotgun (WGS) entry which is preliminary data.</text>
</comment>
<keyword evidence="1" id="KW-0547">Nucleotide-binding</keyword>
<dbReference type="PROSITE" id="PS51084">
    <property type="entry name" value="HIT_2"/>
    <property type="match status" value="1"/>
</dbReference>
<dbReference type="PANTHER" id="PTHR12486:SF5">
    <property type="entry name" value="ADENOSINE 5'-MONOPHOSPHORAMIDASE HINT3"/>
    <property type="match status" value="1"/>
</dbReference>
<feature type="active site" description="Tele-AMP-histidine intermediate" evidence="3">
    <location>
        <position position="129"/>
    </location>
</feature>
<keyword evidence="7" id="KW-1185">Reference proteome</keyword>
<dbReference type="InterPro" id="IPR011146">
    <property type="entry name" value="HIT-like"/>
</dbReference>
<dbReference type="OrthoDB" id="1915375at2759"/>
<feature type="domain" description="HIT" evidence="5">
    <location>
        <begin position="35"/>
        <end position="142"/>
    </location>
</feature>
<accession>A0A8S0WF01</accession>
<sequence length="181" mass="20685">MVFLPSGLFSCFKPRLQTDTSQNGLTKRFRQDSCVFCDVSIEKGFQIAYEDEHYVAFQDRRPASRHHFLVIPKEHVESVRSLRGPDVEMVKDMENIGNTVLSKLDVPITMRKMGFHIPPFNSVDHLHLHVQGLPYLSSRRAAKYPISMGNRDYSKGLSWFAEVSQVVCILQQGKRVGVMPC</sequence>
<keyword evidence="2" id="KW-0378">Hydrolase</keyword>
<dbReference type="Proteomes" id="UP000467700">
    <property type="component" value="Unassembled WGS sequence"/>
</dbReference>
<evidence type="ECO:0000313" key="6">
    <source>
        <dbReference type="EMBL" id="CAA7267450.1"/>
    </source>
</evidence>
<name>A0A8S0WF01_CYCAE</name>
<feature type="short sequence motif" description="Histidine triad motif" evidence="4">
    <location>
        <begin position="125"/>
        <end position="129"/>
    </location>
</feature>